<evidence type="ECO:0000313" key="2">
    <source>
        <dbReference type="Proteomes" id="UP000228859"/>
    </source>
</evidence>
<dbReference type="EMBL" id="DLUI01000090">
    <property type="protein sequence ID" value="DAB38365.1"/>
    <property type="molecule type" value="Genomic_DNA"/>
</dbReference>
<organism evidence="1 2">
    <name type="scientific">Sulfuricurvum kujiense</name>
    <dbReference type="NCBI Taxonomy" id="148813"/>
    <lineage>
        <taxon>Bacteria</taxon>
        <taxon>Pseudomonadati</taxon>
        <taxon>Campylobacterota</taxon>
        <taxon>Epsilonproteobacteria</taxon>
        <taxon>Campylobacterales</taxon>
        <taxon>Sulfurimonadaceae</taxon>
        <taxon>Sulfuricurvum</taxon>
    </lineage>
</organism>
<gene>
    <name evidence="1" type="ORF">CFH83_06350</name>
</gene>
<accession>A0A2D3WEN6</accession>
<reference evidence="1 2" key="1">
    <citation type="journal article" date="2017" name="Front. Microbiol.">
        <title>Comparative Genomic Analysis of the Class Epsilonproteobacteria and Proposed Reclassification to Epsilonbacteraeota (phyl. nov.).</title>
        <authorList>
            <person name="Waite D.W."/>
            <person name="Vanwonterghem I."/>
            <person name="Rinke C."/>
            <person name="Parks D.H."/>
            <person name="Zhang Y."/>
            <person name="Takai K."/>
            <person name="Sievert S.M."/>
            <person name="Simon J."/>
            <person name="Campbell B.J."/>
            <person name="Hanson T.E."/>
            <person name="Woyke T."/>
            <person name="Klotz M.G."/>
            <person name="Hugenholtz P."/>
        </authorList>
    </citation>
    <scope>NUCLEOTIDE SEQUENCE [LARGE SCALE GENOMIC DNA]</scope>
    <source>
        <strain evidence="1">UBA12443</strain>
    </source>
</reference>
<sequence>MIDSTPTIYRYTSQAEYLKHANMKGVESYPNRYGSSVTITNDGKFGLVCDHSNERVIFLSLEPVKLLSMIPMSNPDVVLFSDDNLFFAIGSNSGRLDIYKTHTYERLCEVHLSDSIVCAAFSKDGSKIVISTMDKKIHLLRIDTHKVVQVFRMDEIAEAVTFAADNNKIIGFTRAGTTYVYNLLLNQQFLGDPSLEWPTHIASGFNENVILLGSRSNQLMIYNNSDGVKLGCVNFDFWGITSISVSGEKIFVGFSDGNGVVIDLHLRLQEAYSAIEIGNIANLSLLVGEFPLLFVNKEMCAKLEKQYEAIFKFNPSNSDERKGHEAMVSLIVADGAIRKELMHSLYTSEEIVPFMEKISIGNAQGACVSVRNSPQLRQLREFHEVRTSCLKALMYEIKLLEIDPGKFNEYIESAPGGCTRCVHSLIPRPEVLEENYKKLVSSALTRNFAALSDIGEKHEVLRQTKIYRRFMSYGETLIDKTLALMAEGKMDQADEYASKLTRIKPFALTGNDFKNQIKAFDAFNNASKTNNLIQLFTLSSEYPALRTTQIFKNHIDAYKKNIISTANILAKKGDVSKVIALIAPYSTIDYFEEKNLSLLKKALIHEIELYAPTGEEHTLLERYHSCFGWDKEYARVCLSLKVSPNHMKKMDDGAPECKNITSLLSGEKILRTLQNKEMN</sequence>
<dbReference type="AlphaFoldDB" id="A0A2D3WEN6"/>
<dbReference type="Proteomes" id="UP000228859">
    <property type="component" value="Unassembled WGS sequence"/>
</dbReference>
<protein>
    <recommendedName>
        <fullName evidence="3">WD40 repeat, subgroup</fullName>
    </recommendedName>
</protein>
<evidence type="ECO:0008006" key="3">
    <source>
        <dbReference type="Google" id="ProtNLM"/>
    </source>
</evidence>
<proteinExistence type="predicted"/>
<dbReference type="SUPFAM" id="SSF50978">
    <property type="entry name" value="WD40 repeat-like"/>
    <property type="match status" value="1"/>
</dbReference>
<evidence type="ECO:0000313" key="1">
    <source>
        <dbReference type="EMBL" id="DAB38365.1"/>
    </source>
</evidence>
<dbReference type="InterPro" id="IPR015943">
    <property type="entry name" value="WD40/YVTN_repeat-like_dom_sf"/>
</dbReference>
<name>A0A2D3WEN6_9BACT</name>
<dbReference type="Gene3D" id="2.130.10.10">
    <property type="entry name" value="YVTN repeat-like/Quinoprotein amine dehydrogenase"/>
    <property type="match status" value="1"/>
</dbReference>
<comment type="caution">
    <text evidence="1">The sequence shown here is derived from an EMBL/GenBank/DDBJ whole genome shotgun (WGS) entry which is preliminary data.</text>
</comment>
<dbReference type="InterPro" id="IPR036322">
    <property type="entry name" value="WD40_repeat_dom_sf"/>
</dbReference>